<evidence type="ECO:0000313" key="2">
    <source>
        <dbReference type="EMBL" id="KAK1770376.1"/>
    </source>
</evidence>
<feature type="compositionally biased region" description="Pro residues" evidence="1">
    <location>
        <begin position="101"/>
        <end position="111"/>
    </location>
</feature>
<gene>
    <name evidence="2" type="ORF">QBC33DRAFT_264240</name>
</gene>
<dbReference type="Proteomes" id="UP001244011">
    <property type="component" value="Unassembled WGS sequence"/>
</dbReference>
<comment type="caution">
    <text evidence="2">The sequence shown here is derived from an EMBL/GenBank/DDBJ whole genome shotgun (WGS) entry which is preliminary data.</text>
</comment>
<dbReference type="EMBL" id="MU839000">
    <property type="protein sequence ID" value="KAK1770376.1"/>
    <property type="molecule type" value="Genomic_DNA"/>
</dbReference>
<dbReference type="GeneID" id="85306310"/>
<evidence type="ECO:0000313" key="3">
    <source>
        <dbReference type="Proteomes" id="UP001244011"/>
    </source>
</evidence>
<evidence type="ECO:0000256" key="1">
    <source>
        <dbReference type="SAM" id="MobiDB-lite"/>
    </source>
</evidence>
<feature type="region of interest" description="Disordered" evidence="1">
    <location>
        <begin position="75"/>
        <end position="138"/>
    </location>
</feature>
<protein>
    <submittedName>
        <fullName evidence="2">Uncharacterized protein</fullName>
    </submittedName>
</protein>
<proteinExistence type="predicted"/>
<organism evidence="2 3">
    <name type="scientific">Phialemonium atrogriseum</name>
    <dbReference type="NCBI Taxonomy" id="1093897"/>
    <lineage>
        <taxon>Eukaryota</taxon>
        <taxon>Fungi</taxon>
        <taxon>Dikarya</taxon>
        <taxon>Ascomycota</taxon>
        <taxon>Pezizomycotina</taxon>
        <taxon>Sordariomycetes</taxon>
        <taxon>Sordariomycetidae</taxon>
        <taxon>Cephalothecales</taxon>
        <taxon>Cephalothecaceae</taxon>
        <taxon>Phialemonium</taxon>
    </lineage>
</organism>
<feature type="compositionally biased region" description="Acidic residues" evidence="1">
    <location>
        <begin position="123"/>
        <end position="133"/>
    </location>
</feature>
<dbReference type="RefSeq" id="XP_060286589.1">
    <property type="nucleotide sequence ID" value="XM_060423123.1"/>
</dbReference>
<accession>A0AAJ0C9U6</accession>
<name>A0AAJ0C9U6_9PEZI</name>
<sequence>MPNPRAPHPRSVRDSWPPTQVHLRSSIEHVDAEAEMGGLDLSYVDKNPLNYFLTPAPSSDDGAVDVMDFDAGIEDAKHPAPIVRSVSPSTLDGLSRLGARPPTPPRGPGSPSPELDMDMAPTPEEEEDDDDGEEYLRLGGSLPLCLPFSLRDFATMRAKGRRERESKAGNNGLLLSPAPLHAGHLSSVRGRSAHRPGPRPIVAGSVKGRPRGMGLAPSRSSPHAWREPSPDVWSIEEEPEQEDGGGVMGEDGRKAGAIDIAAAKPRKKVRFVLPAREIKSL</sequence>
<reference evidence="2" key="1">
    <citation type="submission" date="2023-06" db="EMBL/GenBank/DDBJ databases">
        <title>Genome-scale phylogeny and comparative genomics of the fungal order Sordariales.</title>
        <authorList>
            <consortium name="Lawrence Berkeley National Laboratory"/>
            <person name="Hensen N."/>
            <person name="Bonometti L."/>
            <person name="Westerberg I."/>
            <person name="Brannstrom I.O."/>
            <person name="Guillou S."/>
            <person name="Cros-Aarteil S."/>
            <person name="Calhoun S."/>
            <person name="Haridas S."/>
            <person name="Kuo A."/>
            <person name="Mondo S."/>
            <person name="Pangilinan J."/>
            <person name="Riley R."/>
            <person name="Labutti K."/>
            <person name="Andreopoulos B."/>
            <person name="Lipzen A."/>
            <person name="Chen C."/>
            <person name="Yanf M."/>
            <person name="Daum C."/>
            <person name="Ng V."/>
            <person name="Clum A."/>
            <person name="Steindorff A."/>
            <person name="Ohm R."/>
            <person name="Martin F."/>
            <person name="Silar P."/>
            <person name="Natvig D."/>
            <person name="Lalanne C."/>
            <person name="Gautier V."/>
            <person name="Ament-Velasquez S.L."/>
            <person name="Kruys A."/>
            <person name="Hutchinson M.I."/>
            <person name="Powell A.J."/>
            <person name="Barry K."/>
            <person name="Miller A.N."/>
            <person name="Grigoriev I.V."/>
            <person name="Debuchy R."/>
            <person name="Gladieux P."/>
            <person name="Thoren M.H."/>
            <person name="Johannesson H."/>
        </authorList>
    </citation>
    <scope>NUCLEOTIDE SEQUENCE</scope>
    <source>
        <strain evidence="2">8032-3</strain>
    </source>
</reference>
<feature type="region of interest" description="Disordered" evidence="1">
    <location>
        <begin position="157"/>
        <end position="252"/>
    </location>
</feature>
<dbReference type="AlphaFoldDB" id="A0AAJ0C9U6"/>
<feature type="compositionally biased region" description="Acidic residues" evidence="1">
    <location>
        <begin position="234"/>
        <end position="243"/>
    </location>
</feature>
<keyword evidence="3" id="KW-1185">Reference proteome</keyword>